<reference evidence="1 2" key="1">
    <citation type="submission" date="2016-10" db="EMBL/GenBank/DDBJ databases">
        <authorList>
            <person name="de Groot N.N."/>
        </authorList>
    </citation>
    <scope>NUCLEOTIDE SEQUENCE [LARGE SCALE GENOMIC DNA]</scope>
    <source>
        <strain evidence="1 2">DSM 25232</strain>
    </source>
</reference>
<dbReference type="EMBL" id="FOAB01000001">
    <property type="protein sequence ID" value="SEK43645.1"/>
    <property type="molecule type" value="Genomic_DNA"/>
</dbReference>
<dbReference type="STRING" id="1038014.SAMN04487910_0523"/>
<accession>A0A1H7H697</accession>
<name>A0A1H7H697_AQUAM</name>
<protein>
    <submittedName>
        <fullName evidence="1">Uncharacterized protein</fullName>
    </submittedName>
</protein>
<sequence>MSPEKKKSLEEELIKTKKFTRNNFFKNTYCVFKGVRLREISRRKPHYRSESGSTYYYTTNGVYRLSNHWGRAAKCNWRLVSEIPVEIDDLRLGYAEWTDFRENLNEDVDAYYVSVDFEAKTVSYKHKDNPAYNQVAVIRPVDATRKLIKQIKTLLEDHKWAKYYDYDDLDEFRKEIILELVNTTKTLHDIRRELATG</sequence>
<dbReference type="OrthoDB" id="1187827at2"/>
<dbReference type="AlphaFoldDB" id="A0A1H7H697"/>
<evidence type="ECO:0000313" key="1">
    <source>
        <dbReference type="EMBL" id="SEK43645.1"/>
    </source>
</evidence>
<keyword evidence="2" id="KW-1185">Reference proteome</keyword>
<dbReference type="RefSeq" id="WP_139195573.1">
    <property type="nucleotide sequence ID" value="NZ_FOAB01000001.1"/>
</dbReference>
<gene>
    <name evidence="1" type="ORF">SAMN04487910_0523</name>
</gene>
<evidence type="ECO:0000313" key="2">
    <source>
        <dbReference type="Proteomes" id="UP000198521"/>
    </source>
</evidence>
<dbReference type="Proteomes" id="UP000198521">
    <property type="component" value="Unassembled WGS sequence"/>
</dbReference>
<proteinExistence type="predicted"/>
<organism evidence="1 2">
    <name type="scientific">Aquimarina amphilecti</name>
    <dbReference type="NCBI Taxonomy" id="1038014"/>
    <lineage>
        <taxon>Bacteria</taxon>
        <taxon>Pseudomonadati</taxon>
        <taxon>Bacteroidota</taxon>
        <taxon>Flavobacteriia</taxon>
        <taxon>Flavobacteriales</taxon>
        <taxon>Flavobacteriaceae</taxon>
        <taxon>Aquimarina</taxon>
    </lineage>
</organism>